<dbReference type="EMBL" id="FNUY01000009">
    <property type="protein sequence ID" value="SEG69257.1"/>
    <property type="molecule type" value="Genomic_DNA"/>
</dbReference>
<evidence type="ECO:0000313" key="3">
    <source>
        <dbReference type="Proteomes" id="UP000236743"/>
    </source>
</evidence>
<dbReference type="AlphaFoldDB" id="A0A1H6C927"/>
<dbReference type="InterPro" id="IPR049945">
    <property type="entry name" value="AAA_22"/>
</dbReference>
<reference evidence="2 3" key="1">
    <citation type="submission" date="2016-10" db="EMBL/GenBank/DDBJ databases">
        <authorList>
            <person name="de Groot N.N."/>
        </authorList>
    </citation>
    <scope>NUCLEOTIDE SEQUENCE [LARGE SCALE GENOMIC DNA]</scope>
    <source>
        <strain evidence="2 3">DSM 26656</strain>
    </source>
</reference>
<dbReference type="Proteomes" id="UP000236743">
    <property type="component" value="Unassembled WGS sequence"/>
</dbReference>
<dbReference type="GO" id="GO:0016887">
    <property type="term" value="F:ATP hydrolysis activity"/>
    <property type="evidence" value="ECO:0007669"/>
    <property type="project" value="InterPro"/>
</dbReference>
<dbReference type="InterPro" id="IPR027417">
    <property type="entry name" value="P-loop_NTPase"/>
</dbReference>
<evidence type="ECO:0000313" key="2">
    <source>
        <dbReference type="EMBL" id="SEG69257.1"/>
    </source>
</evidence>
<organism evidence="2 3">
    <name type="scientific">Bosea lathyri</name>
    <dbReference type="NCBI Taxonomy" id="1036778"/>
    <lineage>
        <taxon>Bacteria</taxon>
        <taxon>Pseudomonadati</taxon>
        <taxon>Pseudomonadota</taxon>
        <taxon>Alphaproteobacteria</taxon>
        <taxon>Hyphomicrobiales</taxon>
        <taxon>Boseaceae</taxon>
        <taxon>Bosea</taxon>
    </lineage>
</organism>
<evidence type="ECO:0000259" key="1">
    <source>
        <dbReference type="Pfam" id="PF13401"/>
    </source>
</evidence>
<feature type="domain" description="ORC1/DEAH AAA+ ATPase" evidence="1">
    <location>
        <begin position="70"/>
        <end position="206"/>
    </location>
</feature>
<dbReference type="RefSeq" id="WP_103874384.1">
    <property type="nucleotide sequence ID" value="NZ_FNUY01000009.1"/>
</dbReference>
<sequence>MNQNSNSSINAILASMSLNAQEVVGKMEAIKNNYIETDWDDALRRRFDKLLRTVVMRRSATGEAWTERRETRAIVYSGEEGIGKTESLDRLFRTHPATTGYNAFGSGCPLLSVSVPASASPIALGHTILQKAGRPIYKPLAEHAVWAQVHHQLELAGIAILHLDEMHNLTDSANVSQIDHIRKRLKALMVSPTWPVALVISGLPSIVPAMRAVGEIRRRGQFIEMPLMEMPADADLVSAALDRTCQLADLTWSDDRALLVSRLVHAAIYRFGVMIELIQEAVELALLDGVEALTVEHFAAAYADRTGCGRRMNPFLAADWLQLDCSLVLMAEPPSQILPAGSSALGHGRKGGK</sequence>
<gene>
    <name evidence="2" type="ORF">SAMN04488115_109132</name>
</gene>
<name>A0A1H6C927_9HYPH</name>
<accession>A0A1H6C927</accession>
<dbReference type="OrthoDB" id="5288220at2"/>
<proteinExistence type="predicted"/>
<dbReference type="SUPFAM" id="SSF52540">
    <property type="entry name" value="P-loop containing nucleoside triphosphate hydrolases"/>
    <property type="match status" value="1"/>
</dbReference>
<keyword evidence="3" id="KW-1185">Reference proteome</keyword>
<protein>
    <submittedName>
        <fullName evidence="2">AAA domain-containing protein</fullName>
    </submittedName>
</protein>
<dbReference type="Pfam" id="PF13401">
    <property type="entry name" value="AAA_22"/>
    <property type="match status" value="1"/>
</dbReference>